<name>A0ABU0ZHT7_9ACTN</name>
<dbReference type="EMBL" id="JAVHUY010000013">
    <property type="protein sequence ID" value="MDQ7905994.1"/>
    <property type="molecule type" value="Genomic_DNA"/>
</dbReference>
<gene>
    <name evidence="1" type="ORF">RB614_15890</name>
</gene>
<comment type="caution">
    <text evidence="1">The sequence shown here is derived from an EMBL/GenBank/DDBJ whole genome shotgun (WGS) entry which is preliminary data.</text>
</comment>
<keyword evidence="2" id="KW-1185">Reference proteome</keyword>
<accession>A0ABU0ZHT7</accession>
<sequence length="56" mass="5978">MTPPAATAPAEATCAHCGLPLALDDIWGWIHANGRYLCYDPNTGEPMSMPAEPSYT</sequence>
<reference evidence="1 2" key="1">
    <citation type="submission" date="2023-08" db="EMBL/GenBank/DDBJ databases">
        <title>Phytohabitans sansha sp. nov., isolated from marine sediment.</title>
        <authorList>
            <person name="Zhao Y."/>
            <person name="Yi K."/>
        </authorList>
    </citation>
    <scope>NUCLEOTIDE SEQUENCE [LARGE SCALE GENOMIC DNA]</scope>
    <source>
        <strain evidence="1 2">ZYX-F-186</strain>
    </source>
</reference>
<dbReference type="RefSeq" id="WP_308713262.1">
    <property type="nucleotide sequence ID" value="NZ_JAVHUY010000013.1"/>
</dbReference>
<proteinExistence type="predicted"/>
<evidence type="ECO:0000313" key="1">
    <source>
        <dbReference type="EMBL" id="MDQ7905994.1"/>
    </source>
</evidence>
<organism evidence="1 2">
    <name type="scientific">Phytohabitans maris</name>
    <dbReference type="NCBI Taxonomy" id="3071409"/>
    <lineage>
        <taxon>Bacteria</taxon>
        <taxon>Bacillati</taxon>
        <taxon>Actinomycetota</taxon>
        <taxon>Actinomycetes</taxon>
        <taxon>Micromonosporales</taxon>
        <taxon>Micromonosporaceae</taxon>
    </lineage>
</organism>
<evidence type="ECO:0000313" key="2">
    <source>
        <dbReference type="Proteomes" id="UP001230908"/>
    </source>
</evidence>
<dbReference type="Proteomes" id="UP001230908">
    <property type="component" value="Unassembled WGS sequence"/>
</dbReference>
<protein>
    <submittedName>
        <fullName evidence="1">Uncharacterized protein</fullName>
    </submittedName>
</protein>